<feature type="region of interest" description="Disordered" evidence="1">
    <location>
        <begin position="276"/>
        <end position="306"/>
    </location>
</feature>
<comment type="caution">
    <text evidence="2">The sequence shown here is derived from an EMBL/GenBank/DDBJ whole genome shotgun (WGS) entry which is preliminary data.</text>
</comment>
<feature type="compositionally biased region" description="Polar residues" evidence="1">
    <location>
        <begin position="297"/>
        <end position="306"/>
    </location>
</feature>
<reference evidence="5 6" key="1">
    <citation type="submission" date="2018-08" db="EMBL/GenBank/DDBJ databases">
        <title>A genome reference for cultivated species of the human gut microbiota.</title>
        <authorList>
            <person name="Zou Y."/>
            <person name="Xue W."/>
            <person name="Luo G."/>
        </authorList>
    </citation>
    <scope>NUCLEOTIDE SEQUENCE [LARGE SCALE GENOMIC DNA]</scope>
    <source>
        <strain evidence="3 7">AF12-25</strain>
        <strain evidence="4 6">AM30-40</strain>
        <strain evidence="2 5">OM08-13BH</strain>
    </source>
</reference>
<proteinExistence type="predicted"/>
<evidence type="ECO:0000313" key="7">
    <source>
        <dbReference type="Proteomes" id="UP000285469"/>
    </source>
</evidence>
<sequence>MTNNKNNYASELNDPQGIDRSLLEYLKPKSEDRYSKLEAYCDLLTRATSGTYSTSVVVGNLKILPGQFVATISELARKWQWQRATVRQFLTGLVNLGHLNMEQYSKSYVFSVSQKQRLSLFVETPSDILDFNALQFVRFLKGRNTSSQVAQSYNCYFNKVMELAVTENDGGRPDCHVLKQQSLVFDSLVKSIFQILKMEKEMPEEMTDSTGLLFGKDHVWDWQKVIEILGILAVAIRENRKPGYMAEPVSRYTKAEVILLDCIFEYYVSDPGTFYYDDPPRPDLSPVEDRTDDKPGGTSSIENGTD</sequence>
<evidence type="ECO:0000313" key="5">
    <source>
        <dbReference type="Proteomes" id="UP000261003"/>
    </source>
</evidence>
<evidence type="ECO:0000313" key="2">
    <source>
        <dbReference type="EMBL" id="RGM46028.1"/>
    </source>
</evidence>
<gene>
    <name evidence="4" type="ORF">DW783_10785</name>
    <name evidence="3" type="ORF">DWV70_00290</name>
    <name evidence="2" type="ORF">DXC16_05665</name>
</gene>
<dbReference type="AlphaFoldDB" id="A0A3E4HHC2"/>
<dbReference type="EMBL" id="QSTG01000006">
    <property type="protein sequence ID" value="RGM46028.1"/>
    <property type="molecule type" value="Genomic_DNA"/>
</dbReference>
<accession>A0A3E4HHC2</accession>
<name>A0A3E4HHC2_PHOVU</name>
<organism evidence="2 5">
    <name type="scientific">Phocaeicola vulgatus</name>
    <name type="common">Bacteroides vulgatus</name>
    <dbReference type="NCBI Taxonomy" id="821"/>
    <lineage>
        <taxon>Bacteria</taxon>
        <taxon>Pseudomonadati</taxon>
        <taxon>Bacteroidota</taxon>
        <taxon>Bacteroidia</taxon>
        <taxon>Bacteroidales</taxon>
        <taxon>Bacteroidaceae</taxon>
        <taxon>Phocaeicola</taxon>
    </lineage>
</organism>
<dbReference type="Proteomes" id="UP000285469">
    <property type="component" value="Unassembled WGS sequence"/>
</dbReference>
<dbReference type="EMBL" id="QSJM01000028">
    <property type="protein sequence ID" value="RHD79879.1"/>
    <property type="molecule type" value="Genomic_DNA"/>
</dbReference>
<evidence type="ECO:0000313" key="3">
    <source>
        <dbReference type="EMBL" id="RGW50845.1"/>
    </source>
</evidence>
<evidence type="ECO:0000313" key="4">
    <source>
        <dbReference type="EMBL" id="RHD79879.1"/>
    </source>
</evidence>
<protein>
    <submittedName>
        <fullName evidence="2">Uncharacterized protein</fullName>
    </submittedName>
</protein>
<evidence type="ECO:0000313" key="6">
    <source>
        <dbReference type="Proteomes" id="UP000283429"/>
    </source>
</evidence>
<dbReference type="Proteomes" id="UP000261003">
    <property type="component" value="Unassembled WGS sequence"/>
</dbReference>
<dbReference type="EMBL" id="QSAI01000001">
    <property type="protein sequence ID" value="RGW50845.1"/>
    <property type="molecule type" value="Genomic_DNA"/>
</dbReference>
<evidence type="ECO:0000256" key="1">
    <source>
        <dbReference type="SAM" id="MobiDB-lite"/>
    </source>
</evidence>
<dbReference type="RefSeq" id="WP_117709799.1">
    <property type="nucleotide sequence ID" value="NZ_QSAI01000001.1"/>
</dbReference>
<dbReference type="Proteomes" id="UP000283429">
    <property type="component" value="Unassembled WGS sequence"/>
</dbReference>